<gene>
    <name evidence="1" type="ORF">JCGZ_16912</name>
</gene>
<proteinExistence type="predicted"/>
<name>A0A067LGC6_JATCU</name>
<evidence type="ECO:0000313" key="2">
    <source>
        <dbReference type="Proteomes" id="UP000027138"/>
    </source>
</evidence>
<organism evidence="1 2">
    <name type="scientific">Jatropha curcas</name>
    <name type="common">Barbados nut</name>
    <dbReference type="NCBI Taxonomy" id="180498"/>
    <lineage>
        <taxon>Eukaryota</taxon>
        <taxon>Viridiplantae</taxon>
        <taxon>Streptophyta</taxon>
        <taxon>Embryophyta</taxon>
        <taxon>Tracheophyta</taxon>
        <taxon>Spermatophyta</taxon>
        <taxon>Magnoliopsida</taxon>
        <taxon>eudicotyledons</taxon>
        <taxon>Gunneridae</taxon>
        <taxon>Pentapetalae</taxon>
        <taxon>rosids</taxon>
        <taxon>fabids</taxon>
        <taxon>Malpighiales</taxon>
        <taxon>Euphorbiaceae</taxon>
        <taxon>Crotonoideae</taxon>
        <taxon>Jatropheae</taxon>
        <taxon>Jatropha</taxon>
    </lineage>
</organism>
<protein>
    <submittedName>
        <fullName evidence="1">Uncharacterized protein</fullName>
    </submittedName>
</protein>
<dbReference type="EMBL" id="KK914267">
    <property type="protein sequence ID" value="KDP43625.1"/>
    <property type="molecule type" value="Genomic_DNA"/>
</dbReference>
<dbReference type="AlphaFoldDB" id="A0A067LGC6"/>
<evidence type="ECO:0000313" key="1">
    <source>
        <dbReference type="EMBL" id="KDP43625.1"/>
    </source>
</evidence>
<accession>A0A067LGC6</accession>
<dbReference type="Proteomes" id="UP000027138">
    <property type="component" value="Unassembled WGS sequence"/>
</dbReference>
<keyword evidence="2" id="KW-1185">Reference proteome</keyword>
<sequence>MAGSTVNSHNSVEENLKLSTDGISYHHSMNNPNQEEDASAVATAVMKIPLQIQLKDLNTYLTQESLNQVLAVRSDSSSPDLFQLSRSSTLPNPSISFTNPKDTTPLSSGDLPIADTNFIFLFVSEYLSLYDILPAQPFLFWQERNSRWRQYIKDESKDLNGTKDDSISVVEDSVEHMKELGETLIELKMLMKNKKSAEPEEDFHRLWS</sequence>
<reference evidence="1 2" key="1">
    <citation type="journal article" date="2014" name="PLoS ONE">
        <title>Global Analysis of Gene Expression Profiles in Physic Nut (Jatropha curcas L.) Seedlings Exposed to Salt Stress.</title>
        <authorList>
            <person name="Zhang L."/>
            <person name="Zhang C."/>
            <person name="Wu P."/>
            <person name="Chen Y."/>
            <person name="Li M."/>
            <person name="Jiang H."/>
            <person name="Wu G."/>
        </authorList>
    </citation>
    <scope>NUCLEOTIDE SEQUENCE [LARGE SCALE GENOMIC DNA]</scope>
    <source>
        <strain evidence="2">cv. GZQX0401</strain>
        <tissue evidence="1">Young leaves</tissue>
    </source>
</reference>